<evidence type="ECO:0000313" key="1">
    <source>
        <dbReference type="EMBL" id="ORA11301.1"/>
    </source>
</evidence>
<keyword evidence="2" id="KW-1185">Reference proteome</keyword>
<dbReference type="OrthoDB" id="4620890at2"/>
<reference evidence="1 2" key="1">
    <citation type="submission" date="2016-12" db="EMBL/GenBank/DDBJ databases">
        <title>The new phylogeny of genus Mycobacterium.</title>
        <authorList>
            <person name="Tortoli E."/>
            <person name="Trovato A."/>
            <person name="Cirillo D.M."/>
        </authorList>
    </citation>
    <scope>NUCLEOTIDE SEQUENCE [LARGE SCALE GENOMIC DNA]</scope>
    <source>
        <strain evidence="1 2">DSM 45069</strain>
    </source>
</reference>
<gene>
    <name evidence="1" type="ORF">BST14_18975</name>
</gene>
<evidence type="ECO:0000313" key="2">
    <source>
        <dbReference type="Proteomes" id="UP000192707"/>
    </source>
</evidence>
<protein>
    <submittedName>
        <fullName evidence="1">Uncharacterized protein</fullName>
    </submittedName>
</protein>
<name>A0A1W9ZBH4_MYCAI</name>
<dbReference type="AlphaFoldDB" id="A0A1W9ZBH4"/>
<organism evidence="1 2">
    <name type="scientific">Mycobacterium arosiense ATCC BAA-1401 = DSM 45069</name>
    <dbReference type="NCBI Taxonomy" id="1265311"/>
    <lineage>
        <taxon>Bacteria</taxon>
        <taxon>Bacillati</taxon>
        <taxon>Actinomycetota</taxon>
        <taxon>Actinomycetes</taxon>
        <taxon>Mycobacteriales</taxon>
        <taxon>Mycobacteriaceae</taxon>
        <taxon>Mycobacterium</taxon>
        <taxon>Mycobacterium avium complex (MAC)</taxon>
    </lineage>
</organism>
<sequence>MIKPLPPITPRPSNWQPSFPYPYDQVKGSVTDTDFAGEQELCQWYNAQYDELVRQIDALQFARITPNGPGVINGSGSDWDYSFGNLQQQADILTTNIDQSVDFLEPRVQAFTTERDYVGDVYTPLDGAKSFYLLWQHLSNVNAGIKSHQPDWFTGPSVQRVKRNGSVINRAHICRY</sequence>
<dbReference type="Proteomes" id="UP000192707">
    <property type="component" value="Unassembled WGS sequence"/>
</dbReference>
<dbReference type="EMBL" id="MVHG01000055">
    <property type="protein sequence ID" value="ORA11301.1"/>
    <property type="molecule type" value="Genomic_DNA"/>
</dbReference>
<proteinExistence type="predicted"/>
<accession>A0A1W9ZBH4</accession>
<comment type="caution">
    <text evidence="1">The sequence shown here is derived from an EMBL/GenBank/DDBJ whole genome shotgun (WGS) entry which is preliminary data.</text>
</comment>